<reference evidence="2 3" key="1">
    <citation type="submission" date="2024-09" db="EMBL/GenBank/DDBJ databases">
        <authorList>
            <person name="Sun Q."/>
            <person name="Mori K."/>
        </authorList>
    </citation>
    <scope>NUCLEOTIDE SEQUENCE [LARGE SCALE GENOMIC DNA]</scope>
    <source>
        <strain evidence="2 3">CCM 7415</strain>
    </source>
</reference>
<dbReference type="RefSeq" id="WP_380059743.1">
    <property type="nucleotide sequence ID" value="NZ_JBHLVX010000064.1"/>
</dbReference>
<dbReference type="Proteomes" id="UP001589814">
    <property type="component" value="Unassembled WGS sequence"/>
</dbReference>
<sequence>MSENRGRRGGKSNAERKREHDARQRAMGRRQRNYWLTEDEAQAVVKFIDQLRQGDEG</sequence>
<feature type="region of interest" description="Disordered" evidence="1">
    <location>
        <begin position="1"/>
        <end position="33"/>
    </location>
</feature>
<keyword evidence="3" id="KW-1185">Reference proteome</keyword>
<organism evidence="2 3">
    <name type="scientific">Kushneria aurantia</name>
    <dbReference type="NCBI Taxonomy" id="504092"/>
    <lineage>
        <taxon>Bacteria</taxon>
        <taxon>Pseudomonadati</taxon>
        <taxon>Pseudomonadota</taxon>
        <taxon>Gammaproteobacteria</taxon>
        <taxon>Oceanospirillales</taxon>
        <taxon>Halomonadaceae</taxon>
        <taxon>Kushneria</taxon>
    </lineage>
</organism>
<evidence type="ECO:0000313" key="2">
    <source>
        <dbReference type="EMBL" id="MFC0269641.1"/>
    </source>
</evidence>
<accession>A0ABV6G7M1</accession>
<proteinExistence type="predicted"/>
<comment type="caution">
    <text evidence="2">The sequence shown here is derived from an EMBL/GenBank/DDBJ whole genome shotgun (WGS) entry which is preliminary data.</text>
</comment>
<dbReference type="EMBL" id="JBHLVX010000064">
    <property type="protein sequence ID" value="MFC0269641.1"/>
    <property type="molecule type" value="Genomic_DNA"/>
</dbReference>
<gene>
    <name evidence="2" type="ORF">ACFFHW_16880</name>
</gene>
<protein>
    <submittedName>
        <fullName evidence="2">Uncharacterized protein</fullName>
    </submittedName>
</protein>
<feature type="compositionally biased region" description="Basic and acidic residues" evidence="1">
    <location>
        <begin position="13"/>
        <end position="24"/>
    </location>
</feature>
<evidence type="ECO:0000256" key="1">
    <source>
        <dbReference type="SAM" id="MobiDB-lite"/>
    </source>
</evidence>
<evidence type="ECO:0000313" key="3">
    <source>
        <dbReference type="Proteomes" id="UP001589814"/>
    </source>
</evidence>
<name>A0ABV6G7M1_9GAMM</name>